<dbReference type="Gene3D" id="1.10.10.10">
    <property type="entry name" value="Winged helix-like DNA-binding domain superfamily/Winged helix DNA-binding domain"/>
    <property type="match status" value="1"/>
</dbReference>
<dbReference type="InterPro" id="IPR036693">
    <property type="entry name" value="TF_LuxR_autoind-bd_dom_sf"/>
</dbReference>
<name>A0ABV7TWG4_9NEIS</name>
<keyword evidence="6" id="KW-1185">Reference proteome</keyword>
<dbReference type="PANTHER" id="PTHR44688:SF16">
    <property type="entry name" value="DNA-BINDING TRANSCRIPTIONAL ACTIVATOR DEVR_DOSR"/>
    <property type="match status" value="1"/>
</dbReference>
<proteinExistence type="predicted"/>
<dbReference type="RefSeq" id="WP_390280376.1">
    <property type="nucleotide sequence ID" value="NZ_JBHRYH010000041.1"/>
</dbReference>
<protein>
    <submittedName>
        <fullName evidence="5">LuxR C-terminal-related transcriptional regulator</fullName>
    </submittedName>
</protein>
<evidence type="ECO:0000259" key="4">
    <source>
        <dbReference type="PROSITE" id="PS50043"/>
    </source>
</evidence>
<dbReference type="EMBL" id="JBHRYH010000041">
    <property type="protein sequence ID" value="MFC3627085.1"/>
    <property type="molecule type" value="Genomic_DNA"/>
</dbReference>
<dbReference type="PANTHER" id="PTHR44688">
    <property type="entry name" value="DNA-BINDING TRANSCRIPTIONAL ACTIVATOR DEVR_DOSR"/>
    <property type="match status" value="1"/>
</dbReference>
<dbReference type="InterPro" id="IPR016032">
    <property type="entry name" value="Sig_transdc_resp-reg_C-effctor"/>
</dbReference>
<evidence type="ECO:0000256" key="1">
    <source>
        <dbReference type="ARBA" id="ARBA00023015"/>
    </source>
</evidence>
<keyword evidence="1" id="KW-0805">Transcription regulation</keyword>
<dbReference type="CDD" id="cd06170">
    <property type="entry name" value="LuxR_C_like"/>
    <property type="match status" value="1"/>
</dbReference>
<dbReference type="SUPFAM" id="SSF46894">
    <property type="entry name" value="C-terminal effector domain of the bipartite response regulators"/>
    <property type="match status" value="1"/>
</dbReference>
<feature type="domain" description="HTH luxR-type" evidence="4">
    <location>
        <begin position="185"/>
        <end position="250"/>
    </location>
</feature>
<evidence type="ECO:0000256" key="3">
    <source>
        <dbReference type="ARBA" id="ARBA00023163"/>
    </source>
</evidence>
<dbReference type="SUPFAM" id="SSF75516">
    <property type="entry name" value="Pheromone-binding domain of LuxR-like quorum-sensing transcription factors"/>
    <property type="match status" value="1"/>
</dbReference>
<accession>A0ABV7TWG4</accession>
<dbReference type="InterPro" id="IPR036388">
    <property type="entry name" value="WH-like_DNA-bd_sf"/>
</dbReference>
<dbReference type="Pfam" id="PF00196">
    <property type="entry name" value="GerE"/>
    <property type="match status" value="1"/>
</dbReference>
<dbReference type="Proteomes" id="UP001595636">
    <property type="component" value="Unassembled WGS sequence"/>
</dbReference>
<dbReference type="InterPro" id="IPR000792">
    <property type="entry name" value="Tscrpt_reg_LuxR_C"/>
</dbReference>
<reference evidence="6" key="1">
    <citation type="journal article" date="2019" name="Int. J. Syst. Evol. Microbiol.">
        <title>The Global Catalogue of Microorganisms (GCM) 10K type strain sequencing project: providing services to taxonomists for standard genome sequencing and annotation.</title>
        <authorList>
            <consortium name="The Broad Institute Genomics Platform"/>
            <consortium name="The Broad Institute Genome Sequencing Center for Infectious Disease"/>
            <person name="Wu L."/>
            <person name="Ma J."/>
        </authorList>
    </citation>
    <scope>NUCLEOTIDE SEQUENCE [LARGE SCALE GENOMIC DNA]</scope>
    <source>
        <strain evidence="6">KCTC 42195</strain>
    </source>
</reference>
<dbReference type="SMART" id="SM00421">
    <property type="entry name" value="HTH_LUXR"/>
    <property type="match status" value="1"/>
</dbReference>
<dbReference type="PROSITE" id="PS50043">
    <property type="entry name" value="HTH_LUXR_2"/>
    <property type="match status" value="1"/>
</dbReference>
<dbReference type="Gene3D" id="3.30.450.80">
    <property type="entry name" value="Transcription factor LuxR-like, autoinducer-binding domain"/>
    <property type="match status" value="1"/>
</dbReference>
<sequence>MMLAQHLAPAEQLTLVKVIDALQQVATISQFFGCLDGIFQQLLAHECMACGIVQISQGSVRPRHMLLHHFPAAYLAQIRQADGSLCSPALAYWCQHREPMAINLHDPEPHWPESMLAHARTFELVNLLSHGHTDIGSTQGSYFSFHRIRAELGPRHVALMRCLTPHLHLALLRALSAQAEHAPAMPPAPPRLTPRQREVLHWLSLGKTNWEISRILETSEDNVKYHVGRLLALLDAGNRVDAVVKAMQLQLLDAQAADSRHLTSASISLYQPHPE</sequence>
<keyword evidence="2" id="KW-0238">DNA-binding</keyword>
<comment type="caution">
    <text evidence="5">The sequence shown here is derived from an EMBL/GenBank/DDBJ whole genome shotgun (WGS) entry which is preliminary data.</text>
</comment>
<dbReference type="PRINTS" id="PR00038">
    <property type="entry name" value="HTHLUXR"/>
</dbReference>
<keyword evidence="3" id="KW-0804">Transcription</keyword>
<gene>
    <name evidence="5" type="ORF">ACFOKJ_13280</name>
</gene>
<evidence type="ECO:0000313" key="5">
    <source>
        <dbReference type="EMBL" id="MFC3627085.1"/>
    </source>
</evidence>
<evidence type="ECO:0000313" key="6">
    <source>
        <dbReference type="Proteomes" id="UP001595636"/>
    </source>
</evidence>
<evidence type="ECO:0000256" key="2">
    <source>
        <dbReference type="ARBA" id="ARBA00023125"/>
    </source>
</evidence>
<organism evidence="5 6">
    <name type="scientific">Vogesella amnigena</name>
    <dbReference type="NCBI Taxonomy" id="1507449"/>
    <lineage>
        <taxon>Bacteria</taxon>
        <taxon>Pseudomonadati</taxon>
        <taxon>Pseudomonadota</taxon>
        <taxon>Betaproteobacteria</taxon>
        <taxon>Neisseriales</taxon>
        <taxon>Chromobacteriaceae</taxon>
        <taxon>Vogesella</taxon>
    </lineage>
</organism>